<dbReference type="Pfam" id="PF25601">
    <property type="entry name" value="AAA_lid_14"/>
    <property type="match status" value="1"/>
</dbReference>
<evidence type="ECO:0000313" key="10">
    <source>
        <dbReference type="EMBL" id="WXB91504.1"/>
    </source>
</evidence>
<dbReference type="CDD" id="cd00009">
    <property type="entry name" value="AAA"/>
    <property type="match status" value="1"/>
</dbReference>
<keyword evidence="5" id="KW-0804">Transcription</keyword>
<reference evidence="10 11" key="1">
    <citation type="submission" date="2024-02" db="EMBL/GenBank/DDBJ databases">
        <title>Seven novel Bacillus-like species.</title>
        <authorList>
            <person name="Liu G."/>
        </authorList>
    </citation>
    <scope>NUCLEOTIDE SEQUENCE [LARGE SCALE GENOMIC DNA]</scope>
    <source>
        <strain evidence="10 11">FJAT-52991</strain>
    </source>
</reference>
<dbReference type="InterPro" id="IPR003593">
    <property type="entry name" value="AAA+_ATPase"/>
</dbReference>
<evidence type="ECO:0000313" key="11">
    <source>
        <dbReference type="Proteomes" id="UP001387364"/>
    </source>
</evidence>
<keyword evidence="6" id="KW-0597">Phosphoprotein</keyword>
<evidence type="ECO:0000256" key="7">
    <source>
        <dbReference type="SAM" id="Coils"/>
    </source>
</evidence>
<evidence type="ECO:0000256" key="4">
    <source>
        <dbReference type="ARBA" id="ARBA00023125"/>
    </source>
</evidence>
<dbReference type="SMART" id="SM00448">
    <property type="entry name" value="REC"/>
    <property type="match status" value="1"/>
</dbReference>
<dbReference type="PANTHER" id="PTHR32071">
    <property type="entry name" value="TRANSCRIPTIONAL REGULATORY PROTEIN"/>
    <property type="match status" value="1"/>
</dbReference>
<feature type="modified residue" description="4-aspartylphosphate" evidence="6">
    <location>
        <position position="52"/>
    </location>
</feature>
<evidence type="ECO:0000259" key="8">
    <source>
        <dbReference type="PROSITE" id="PS50045"/>
    </source>
</evidence>
<dbReference type="SUPFAM" id="SSF52172">
    <property type="entry name" value="CheY-like"/>
    <property type="match status" value="1"/>
</dbReference>
<evidence type="ECO:0000256" key="6">
    <source>
        <dbReference type="PROSITE-ProRule" id="PRU00169"/>
    </source>
</evidence>
<dbReference type="InterPro" id="IPR001789">
    <property type="entry name" value="Sig_transdc_resp-reg_receiver"/>
</dbReference>
<dbReference type="InterPro" id="IPR025662">
    <property type="entry name" value="Sigma_54_int_dom_ATP-bd_1"/>
</dbReference>
<keyword evidence="3" id="KW-0805">Transcription regulation</keyword>
<evidence type="ECO:0000256" key="2">
    <source>
        <dbReference type="ARBA" id="ARBA00022840"/>
    </source>
</evidence>
<dbReference type="PROSITE" id="PS00676">
    <property type="entry name" value="SIGMA54_INTERACT_2"/>
    <property type="match status" value="1"/>
</dbReference>
<keyword evidence="2" id="KW-0067">ATP-binding</keyword>
<dbReference type="PROSITE" id="PS00688">
    <property type="entry name" value="SIGMA54_INTERACT_3"/>
    <property type="match status" value="1"/>
</dbReference>
<proteinExistence type="predicted"/>
<dbReference type="Gene3D" id="3.40.50.2300">
    <property type="match status" value="1"/>
</dbReference>
<keyword evidence="4" id="KW-0238">DNA-binding</keyword>
<name>A0ABZ2N1N8_9BACI</name>
<dbReference type="Proteomes" id="UP001387364">
    <property type="component" value="Chromosome"/>
</dbReference>
<dbReference type="InterPro" id="IPR025944">
    <property type="entry name" value="Sigma_54_int_dom_CS"/>
</dbReference>
<dbReference type="EMBL" id="CP147404">
    <property type="protein sequence ID" value="WXB91504.1"/>
    <property type="molecule type" value="Genomic_DNA"/>
</dbReference>
<accession>A0ABZ2N1N8</accession>
<protein>
    <submittedName>
        <fullName evidence="10">Sigma-54 dependent transcriptional regulator</fullName>
    </submittedName>
</protein>
<dbReference type="Gene3D" id="1.10.8.60">
    <property type="match status" value="1"/>
</dbReference>
<dbReference type="Gene3D" id="3.40.50.300">
    <property type="entry name" value="P-loop containing nucleotide triphosphate hydrolases"/>
    <property type="match status" value="1"/>
</dbReference>
<dbReference type="InterPro" id="IPR002197">
    <property type="entry name" value="HTH_Fis"/>
</dbReference>
<dbReference type="Pfam" id="PF00158">
    <property type="entry name" value="Sigma54_activat"/>
    <property type="match status" value="1"/>
</dbReference>
<dbReference type="Pfam" id="PF02954">
    <property type="entry name" value="HTH_8"/>
    <property type="match status" value="1"/>
</dbReference>
<feature type="coiled-coil region" evidence="7">
    <location>
        <begin position="415"/>
        <end position="442"/>
    </location>
</feature>
<dbReference type="PROSITE" id="PS00675">
    <property type="entry name" value="SIGMA54_INTERACT_1"/>
    <property type="match status" value="1"/>
</dbReference>
<dbReference type="InterPro" id="IPR009057">
    <property type="entry name" value="Homeodomain-like_sf"/>
</dbReference>
<keyword evidence="1" id="KW-0547">Nucleotide-binding</keyword>
<feature type="domain" description="Response regulatory" evidence="9">
    <location>
        <begin position="3"/>
        <end position="117"/>
    </location>
</feature>
<dbReference type="PRINTS" id="PR01590">
    <property type="entry name" value="HTHFIS"/>
</dbReference>
<gene>
    <name evidence="10" type="ORF">WDJ61_09415</name>
</gene>
<organism evidence="10 11">
    <name type="scientific">Bacillus kandeliae</name>
    <dbReference type="NCBI Taxonomy" id="3129297"/>
    <lineage>
        <taxon>Bacteria</taxon>
        <taxon>Bacillati</taxon>
        <taxon>Bacillota</taxon>
        <taxon>Bacilli</taxon>
        <taxon>Bacillales</taxon>
        <taxon>Bacillaceae</taxon>
        <taxon>Bacillus</taxon>
    </lineage>
</organism>
<dbReference type="PROSITE" id="PS50110">
    <property type="entry name" value="RESPONSE_REGULATORY"/>
    <property type="match status" value="1"/>
</dbReference>
<dbReference type="PROSITE" id="PS50045">
    <property type="entry name" value="SIGMA54_INTERACT_4"/>
    <property type="match status" value="1"/>
</dbReference>
<dbReference type="SUPFAM" id="SSF46689">
    <property type="entry name" value="Homeodomain-like"/>
    <property type="match status" value="1"/>
</dbReference>
<sequence length="475" mass="53966">MAHILIIDDEIEVGRFLTHLFEDKGHEVTHGVSGKEFDQLLTAQRFDLAFIDVRLPDRNGLDILRTLKAAQPHCQSVIMTGYSTVKMAVEAIQIGASDFIEKPFEDITEIERLTEQLIDTQLPSSHQDVLRIAKKLNCFIGNSPQMRQLFTLAYKFAQKNMTVLIQGETGTGKEVLAHFIHEASKRAKEPFVGINCGAISEHLLESELFGHTKGAFTGALKDRKGYFEVASKGTLFLDEIGEASSSVQVKLLRVLETGEYMKVGSEVTERTHTRLIAATHVHLHEAVKEKVFREDLLYRLDVIKLTIPPLRERIEDLPALIDFYFKQAKFPLTFSQEAMDILCDYDWPGNVRELVNVLKRTIALADGETTIVPPGFLPEKFFRRPVAVSTPIPLPSPSFENYVQAWQQQLLDVWNSTEETKLDEIQNKIKELESEAMKAFIMKSLKETLGNRKEAAKRLGISTRQLRYLLNERKK</sequence>
<dbReference type="SUPFAM" id="SSF52540">
    <property type="entry name" value="P-loop containing nucleoside triphosphate hydrolases"/>
    <property type="match status" value="1"/>
</dbReference>
<evidence type="ECO:0000256" key="1">
    <source>
        <dbReference type="ARBA" id="ARBA00022741"/>
    </source>
</evidence>
<evidence type="ECO:0000259" key="9">
    <source>
        <dbReference type="PROSITE" id="PS50110"/>
    </source>
</evidence>
<keyword evidence="7" id="KW-0175">Coiled coil</keyword>
<evidence type="ECO:0000256" key="5">
    <source>
        <dbReference type="ARBA" id="ARBA00023163"/>
    </source>
</evidence>
<keyword evidence="11" id="KW-1185">Reference proteome</keyword>
<dbReference type="InterPro" id="IPR002078">
    <property type="entry name" value="Sigma_54_int"/>
</dbReference>
<feature type="domain" description="Sigma-54 factor interaction" evidence="8">
    <location>
        <begin position="139"/>
        <end position="363"/>
    </location>
</feature>
<dbReference type="SMART" id="SM00382">
    <property type="entry name" value="AAA"/>
    <property type="match status" value="1"/>
</dbReference>
<evidence type="ECO:0000256" key="3">
    <source>
        <dbReference type="ARBA" id="ARBA00023015"/>
    </source>
</evidence>
<dbReference type="InterPro" id="IPR027417">
    <property type="entry name" value="P-loop_NTPase"/>
</dbReference>
<dbReference type="Pfam" id="PF00072">
    <property type="entry name" value="Response_reg"/>
    <property type="match status" value="1"/>
</dbReference>
<dbReference type="InterPro" id="IPR058031">
    <property type="entry name" value="AAA_lid_NorR"/>
</dbReference>
<dbReference type="InterPro" id="IPR011006">
    <property type="entry name" value="CheY-like_superfamily"/>
</dbReference>
<dbReference type="RefSeq" id="WP_338749053.1">
    <property type="nucleotide sequence ID" value="NZ_CP147404.1"/>
</dbReference>
<dbReference type="Gene3D" id="1.10.10.60">
    <property type="entry name" value="Homeodomain-like"/>
    <property type="match status" value="1"/>
</dbReference>
<dbReference type="InterPro" id="IPR025943">
    <property type="entry name" value="Sigma_54_int_dom_ATP-bd_2"/>
</dbReference>